<feature type="domain" description="Rhodanese" evidence="2">
    <location>
        <begin position="62"/>
        <end position="163"/>
    </location>
</feature>
<proteinExistence type="predicted"/>
<dbReference type="Pfam" id="PF00581">
    <property type="entry name" value="Rhodanese"/>
    <property type="match status" value="1"/>
</dbReference>
<reference evidence="3 4" key="1">
    <citation type="journal article" date="2010" name="Nature">
        <title>The Ectocarpus genome and the independent evolution of multicellularity in brown algae.</title>
        <authorList>
            <person name="Cock J.M."/>
            <person name="Sterck L."/>
            <person name="Rouze P."/>
            <person name="Scornet D."/>
            <person name="Allen A.E."/>
            <person name="Amoutzias G."/>
            <person name="Anthouard V."/>
            <person name="Artiguenave F."/>
            <person name="Aury J.M."/>
            <person name="Badger J.H."/>
            <person name="Beszteri B."/>
            <person name="Billiau K."/>
            <person name="Bonnet E."/>
            <person name="Bothwell J.H."/>
            <person name="Bowler C."/>
            <person name="Boyen C."/>
            <person name="Brownlee C."/>
            <person name="Carrano C.J."/>
            <person name="Charrier B."/>
            <person name="Cho G.Y."/>
            <person name="Coelho S.M."/>
            <person name="Collen J."/>
            <person name="Corre E."/>
            <person name="Da Silva C."/>
            <person name="Delage L."/>
            <person name="Delaroque N."/>
            <person name="Dittami S.M."/>
            <person name="Doulbeau S."/>
            <person name="Elias M."/>
            <person name="Farnham G."/>
            <person name="Gachon C.M."/>
            <person name="Gschloessl B."/>
            <person name="Heesch S."/>
            <person name="Jabbari K."/>
            <person name="Jubin C."/>
            <person name="Kawai H."/>
            <person name="Kimura K."/>
            <person name="Kloareg B."/>
            <person name="Kupper F.C."/>
            <person name="Lang D."/>
            <person name="Le Bail A."/>
            <person name="Leblanc C."/>
            <person name="Lerouge P."/>
            <person name="Lohr M."/>
            <person name="Lopez P.J."/>
            <person name="Martens C."/>
            <person name="Maumus F."/>
            <person name="Michel G."/>
            <person name="Miranda-Saavedra D."/>
            <person name="Morales J."/>
            <person name="Moreau H."/>
            <person name="Motomura T."/>
            <person name="Nagasato C."/>
            <person name="Napoli C.A."/>
            <person name="Nelson D.R."/>
            <person name="Nyvall-Collen P."/>
            <person name="Peters A.F."/>
            <person name="Pommier C."/>
            <person name="Potin P."/>
            <person name="Poulain J."/>
            <person name="Quesneville H."/>
            <person name="Read B."/>
            <person name="Rensing S.A."/>
            <person name="Ritter A."/>
            <person name="Rousvoal S."/>
            <person name="Samanta M."/>
            <person name="Samson G."/>
            <person name="Schroeder D.C."/>
            <person name="Segurens B."/>
            <person name="Strittmatter M."/>
            <person name="Tonon T."/>
            <person name="Tregear J.W."/>
            <person name="Valentin K."/>
            <person name="von Dassow P."/>
            <person name="Yamagishi T."/>
            <person name="Van de Peer Y."/>
            <person name="Wincker P."/>
        </authorList>
    </citation>
    <scope>NUCLEOTIDE SEQUENCE [LARGE SCALE GENOMIC DNA]</scope>
    <source>
        <strain evidence="4">Ec32 / CCAP1310/4</strain>
    </source>
</reference>
<dbReference type="Proteomes" id="UP000002630">
    <property type="component" value="Linkage Group LG01"/>
</dbReference>
<evidence type="ECO:0000313" key="3">
    <source>
        <dbReference type="EMBL" id="CBN76442.1"/>
    </source>
</evidence>
<accession>D8LAT3</accession>
<dbReference type="Gene3D" id="3.40.250.10">
    <property type="entry name" value="Rhodanese-like domain"/>
    <property type="match status" value="1"/>
</dbReference>
<dbReference type="CDD" id="cd00158">
    <property type="entry name" value="RHOD"/>
    <property type="match status" value="1"/>
</dbReference>
<dbReference type="AlphaFoldDB" id="D8LAT3"/>
<feature type="chain" id="PRO_5003116975" evidence="1">
    <location>
        <begin position="26"/>
        <end position="233"/>
    </location>
</feature>
<evidence type="ECO:0000313" key="4">
    <source>
        <dbReference type="Proteomes" id="UP000002630"/>
    </source>
</evidence>
<sequence length="233" mass="25170">MLLAGTAVLPLIVPVLLVWPPGGMASTSKSYEKARASVEKATGHFADVQTISAKDVLRLEQEGKKVLLVDVRTEDEMKVSMLRGALTREEFENSSLGEAARTGKKFRERSGEGEEAWGVVAPYCTVGFRSGQYAKKLVDLGYPSVRNSEGVVLWTHDVGNGLVARAADEVESGGSPGSGPRNGSGVEVKRLHVFGSPWDHASDDFETIKFTATGWFGSTVKSAFSKMFKKKKT</sequence>
<name>D8LAT3_ECTSI</name>
<dbReference type="PROSITE" id="PS50206">
    <property type="entry name" value="RHODANESE_3"/>
    <property type="match status" value="1"/>
</dbReference>
<dbReference type="InterPro" id="IPR036873">
    <property type="entry name" value="Rhodanese-like_dom_sf"/>
</dbReference>
<dbReference type="eggNOG" id="ENOG502SAXP">
    <property type="taxonomic scope" value="Eukaryota"/>
</dbReference>
<keyword evidence="1" id="KW-0732">Signal</keyword>
<dbReference type="SUPFAM" id="SSF52821">
    <property type="entry name" value="Rhodanese/Cell cycle control phosphatase"/>
    <property type="match status" value="1"/>
</dbReference>
<keyword evidence="4" id="KW-1185">Reference proteome</keyword>
<protein>
    <submittedName>
        <fullName evidence="3">Bile Acid:Na+ symporter family</fullName>
    </submittedName>
</protein>
<organism evidence="3 4">
    <name type="scientific">Ectocarpus siliculosus</name>
    <name type="common">Brown alga</name>
    <name type="synonym">Conferva siliculosa</name>
    <dbReference type="NCBI Taxonomy" id="2880"/>
    <lineage>
        <taxon>Eukaryota</taxon>
        <taxon>Sar</taxon>
        <taxon>Stramenopiles</taxon>
        <taxon>Ochrophyta</taxon>
        <taxon>PX clade</taxon>
        <taxon>Phaeophyceae</taxon>
        <taxon>Ectocarpales</taxon>
        <taxon>Ectocarpaceae</taxon>
        <taxon>Ectocarpus</taxon>
    </lineage>
</organism>
<dbReference type="InterPro" id="IPR001763">
    <property type="entry name" value="Rhodanese-like_dom"/>
</dbReference>
<dbReference type="EMBL" id="FN649726">
    <property type="protein sequence ID" value="CBN76442.1"/>
    <property type="molecule type" value="Genomic_DNA"/>
</dbReference>
<gene>
    <name evidence="3" type="ORF">Esi_0000_0015</name>
</gene>
<evidence type="ECO:0000259" key="2">
    <source>
        <dbReference type="PROSITE" id="PS50206"/>
    </source>
</evidence>
<dbReference type="EMBL" id="FN647682">
    <property type="protein sequence ID" value="CBN76442.1"/>
    <property type="molecule type" value="Genomic_DNA"/>
</dbReference>
<dbReference type="OrthoDB" id="48946at2759"/>
<feature type="signal peptide" evidence="1">
    <location>
        <begin position="1"/>
        <end position="25"/>
    </location>
</feature>
<dbReference type="InParanoid" id="D8LAT3"/>
<dbReference type="OMA" id="AYCTIGF"/>
<evidence type="ECO:0000256" key="1">
    <source>
        <dbReference type="SAM" id="SignalP"/>
    </source>
</evidence>